<dbReference type="InterPro" id="IPR028375">
    <property type="entry name" value="KA1/Ssp2_C"/>
</dbReference>
<sequence length="962" mass="105227">MGKVKLAVHTPTGQKLAIKIVPRVSTHSSSTPMTASQLAKAQAKDASKEIRHIREAALSMLLYHPYICGMREIITHPGHYYMVSEYVDGGQMLDYIISHGRLRERAARKFARQIGSALEYCHKNNVVHRDLKIENILISHTGNIKIIDFGLSNLYNPEDHLSTFCGSLYFAAPELLNAKVYTGPEVDVWSFGVVLYVLVCGKVPFDDQSMPALHAKIKRGLFDSPMWLSQECKHILSRMLVTNPAARAPLSEVMNHPWMIRSYGHPPDPHLLAREPLSASELDPAVIREMTGFEFGTPDLIHANLVEVLKSERYKLAVERWRRQKAGESGSSLGLESTPATTTLSVPSTVGSGTEPSTPRSRSKRFSGFDFYRKKFLSSPPPAPIPAPPVIPPDAPPAVDQPDPTRGFHPLISIYYLVRERMERERVYGPGKFASSQLSLGAEEPTTSGSKFAQPVPRLAAPAASHFSGTSYDPGVVPPTPTSTTTGPVPRPRAKDVEIPQPAPSPTQIGQGQPSVPKAATHRRSHSLSQKPRGFEGEQGTARSAGPAVGTFRQAERIREEGGEEREEKEEDNENENGQAAEMGVLPPPVPELQTPRSSSLARRFGSLLGGTAASKRVSSLIERDIDMDAKSAKSAEVPGSTPITSGMVPSPSVGSHRRAATVTDSSVSPAKRHERRGSMHSPIPTRANTATTMPDVLERPKTAGDGFGKKHEVKEEDKEPESSKEDAKPIYLKGLFSVATTSTKPAHVIKADIKRVLDRMQVQHREIRGGFECIHVPSIDLSSLSAATGDEAPRRSVVRKTSRLSFGKKGERDEKRPPIPVPEEKKPEEKKLVVDEKKAEPEKKEVSRSSLTFSPKPADGRTTPTGPGTGASSPTAPSPNRTKFLPPIPRDFADKGNGGQAVDTPEDIWENGTTNELCVRFEISIVKVPLLPLHGIQFRRVGGDGWQYQMLARRVLTELKL</sequence>
<dbReference type="InterPro" id="IPR008271">
    <property type="entry name" value="Ser/Thr_kinase_AS"/>
</dbReference>
<feature type="compositionally biased region" description="Basic and acidic residues" evidence="10">
    <location>
        <begin position="697"/>
        <end position="728"/>
    </location>
</feature>
<feature type="region of interest" description="Disordered" evidence="10">
    <location>
        <begin position="631"/>
        <end position="728"/>
    </location>
</feature>
<feature type="compositionally biased region" description="Polar residues" evidence="10">
    <location>
        <begin position="338"/>
        <end position="360"/>
    </location>
</feature>
<comment type="caution">
    <text evidence="13">The sequence shown here is derived from an EMBL/GenBank/DDBJ whole genome shotgun (WGS) entry which is preliminary data.</text>
</comment>
<proteinExistence type="inferred from homology"/>
<dbReference type="PROSITE" id="PS00108">
    <property type="entry name" value="PROTEIN_KINASE_ST"/>
    <property type="match status" value="1"/>
</dbReference>
<dbReference type="GO" id="GO:0000226">
    <property type="term" value="P:microtubule cytoskeleton organization"/>
    <property type="evidence" value="ECO:0007669"/>
    <property type="project" value="TreeGrafter"/>
</dbReference>
<feature type="region of interest" description="Disordered" evidence="10">
    <location>
        <begin position="327"/>
        <end position="365"/>
    </location>
</feature>
<keyword evidence="4" id="KW-0808">Transferase</keyword>
<keyword evidence="3" id="KW-0723">Serine/threonine-protein kinase</keyword>
<name>A0A8H3E4F2_9AGAM</name>
<evidence type="ECO:0000256" key="9">
    <source>
        <dbReference type="ARBA" id="ARBA00048679"/>
    </source>
</evidence>
<evidence type="ECO:0000256" key="10">
    <source>
        <dbReference type="SAM" id="MobiDB-lite"/>
    </source>
</evidence>
<dbReference type="PROSITE" id="PS50032">
    <property type="entry name" value="KA1"/>
    <property type="match status" value="1"/>
</dbReference>
<evidence type="ECO:0000256" key="1">
    <source>
        <dbReference type="ARBA" id="ARBA00010791"/>
    </source>
</evidence>
<evidence type="ECO:0000256" key="8">
    <source>
        <dbReference type="ARBA" id="ARBA00047899"/>
    </source>
</evidence>
<dbReference type="InterPro" id="IPR000719">
    <property type="entry name" value="Prot_kinase_dom"/>
</dbReference>
<dbReference type="PANTHER" id="PTHR24346">
    <property type="entry name" value="MAP/MICROTUBULE AFFINITY-REGULATING KINASE"/>
    <property type="match status" value="1"/>
</dbReference>
<dbReference type="EMBL" id="CAJNJQ010001620">
    <property type="protein sequence ID" value="CAE7144927.1"/>
    <property type="molecule type" value="Genomic_DNA"/>
</dbReference>
<dbReference type="OrthoDB" id="3934656at2759"/>
<dbReference type="GO" id="GO:0005524">
    <property type="term" value="F:ATP binding"/>
    <property type="evidence" value="ECO:0007669"/>
    <property type="project" value="UniProtKB-KW"/>
</dbReference>
<feature type="compositionally biased region" description="Low complexity" evidence="10">
    <location>
        <begin position="327"/>
        <end position="337"/>
    </location>
</feature>
<dbReference type="PANTHER" id="PTHR24346:SF82">
    <property type="entry name" value="KP78A-RELATED"/>
    <property type="match status" value="1"/>
</dbReference>
<reference evidence="13" key="1">
    <citation type="submission" date="2021-01" db="EMBL/GenBank/DDBJ databases">
        <authorList>
            <person name="Kaushik A."/>
        </authorList>
    </citation>
    <scope>NUCLEOTIDE SEQUENCE</scope>
    <source>
        <strain evidence="13">AG5</strain>
    </source>
</reference>
<dbReference type="Pfam" id="PF00069">
    <property type="entry name" value="Pkinase"/>
    <property type="match status" value="1"/>
</dbReference>
<evidence type="ECO:0000256" key="6">
    <source>
        <dbReference type="ARBA" id="ARBA00022777"/>
    </source>
</evidence>
<dbReference type="SMART" id="SM00220">
    <property type="entry name" value="S_TKc"/>
    <property type="match status" value="1"/>
</dbReference>
<dbReference type="EC" id="2.7.11.1" evidence="2"/>
<feature type="region of interest" description="Disordered" evidence="10">
    <location>
        <begin position="788"/>
        <end position="909"/>
    </location>
</feature>
<feature type="domain" description="Protein kinase" evidence="11">
    <location>
        <begin position="1"/>
        <end position="259"/>
    </location>
</feature>
<feature type="compositionally biased region" description="Acidic residues" evidence="10">
    <location>
        <begin position="562"/>
        <end position="575"/>
    </location>
</feature>
<evidence type="ECO:0000256" key="2">
    <source>
        <dbReference type="ARBA" id="ARBA00012513"/>
    </source>
</evidence>
<comment type="catalytic activity">
    <reaction evidence="8">
        <text>L-threonyl-[protein] + ATP = O-phospho-L-threonyl-[protein] + ADP + H(+)</text>
        <dbReference type="Rhea" id="RHEA:46608"/>
        <dbReference type="Rhea" id="RHEA-COMP:11060"/>
        <dbReference type="Rhea" id="RHEA-COMP:11605"/>
        <dbReference type="ChEBI" id="CHEBI:15378"/>
        <dbReference type="ChEBI" id="CHEBI:30013"/>
        <dbReference type="ChEBI" id="CHEBI:30616"/>
        <dbReference type="ChEBI" id="CHEBI:61977"/>
        <dbReference type="ChEBI" id="CHEBI:456216"/>
        <dbReference type="EC" id="2.7.11.1"/>
    </reaction>
</comment>
<keyword evidence="6" id="KW-0418">Kinase</keyword>
<dbReference type="AlphaFoldDB" id="A0A8H3E4F2"/>
<dbReference type="InterPro" id="IPR001772">
    <property type="entry name" value="KA1_dom"/>
</dbReference>
<dbReference type="Pfam" id="PF02149">
    <property type="entry name" value="KA1"/>
    <property type="match status" value="1"/>
</dbReference>
<keyword evidence="7" id="KW-0067">ATP-binding</keyword>
<comment type="catalytic activity">
    <reaction evidence="9">
        <text>L-seryl-[protein] + ATP = O-phospho-L-seryl-[protein] + ADP + H(+)</text>
        <dbReference type="Rhea" id="RHEA:17989"/>
        <dbReference type="Rhea" id="RHEA-COMP:9863"/>
        <dbReference type="Rhea" id="RHEA-COMP:11604"/>
        <dbReference type="ChEBI" id="CHEBI:15378"/>
        <dbReference type="ChEBI" id="CHEBI:29999"/>
        <dbReference type="ChEBI" id="CHEBI:30616"/>
        <dbReference type="ChEBI" id="CHEBI:83421"/>
        <dbReference type="ChEBI" id="CHEBI:456216"/>
        <dbReference type="EC" id="2.7.11.1"/>
    </reaction>
</comment>
<protein>
    <recommendedName>
        <fullName evidence="2">non-specific serine/threonine protein kinase</fullName>
        <ecNumber evidence="2">2.7.11.1</ecNumber>
    </recommendedName>
</protein>
<comment type="similarity">
    <text evidence="1">Belongs to the protein kinase superfamily. CAMK Ser/Thr protein kinase family. NIM1 subfamily.</text>
</comment>
<dbReference type="Proteomes" id="UP000663827">
    <property type="component" value="Unassembled WGS sequence"/>
</dbReference>
<dbReference type="Gene3D" id="3.30.310.80">
    <property type="entry name" value="Kinase associated domain 1, KA1"/>
    <property type="match status" value="1"/>
</dbReference>
<accession>A0A8H3E4F2</accession>
<evidence type="ECO:0000256" key="3">
    <source>
        <dbReference type="ARBA" id="ARBA00022527"/>
    </source>
</evidence>
<organism evidence="13 14">
    <name type="scientific">Rhizoctonia solani</name>
    <dbReference type="NCBI Taxonomy" id="456999"/>
    <lineage>
        <taxon>Eukaryota</taxon>
        <taxon>Fungi</taxon>
        <taxon>Dikarya</taxon>
        <taxon>Basidiomycota</taxon>
        <taxon>Agaricomycotina</taxon>
        <taxon>Agaricomycetes</taxon>
        <taxon>Cantharellales</taxon>
        <taxon>Ceratobasidiaceae</taxon>
        <taxon>Rhizoctonia</taxon>
    </lineage>
</organism>
<feature type="compositionally biased region" description="Basic and acidic residues" evidence="10">
    <location>
        <begin position="809"/>
        <end position="848"/>
    </location>
</feature>
<feature type="compositionally biased region" description="Low complexity" evidence="10">
    <location>
        <begin position="863"/>
        <end position="880"/>
    </location>
</feature>
<evidence type="ECO:0000313" key="14">
    <source>
        <dbReference type="Proteomes" id="UP000663827"/>
    </source>
</evidence>
<dbReference type="PROSITE" id="PS50011">
    <property type="entry name" value="PROTEIN_KINASE_DOM"/>
    <property type="match status" value="1"/>
</dbReference>
<dbReference type="InterPro" id="IPR011009">
    <property type="entry name" value="Kinase-like_dom_sf"/>
</dbReference>
<dbReference type="GO" id="GO:0035556">
    <property type="term" value="P:intracellular signal transduction"/>
    <property type="evidence" value="ECO:0007669"/>
    <property type="project" value="TreeGrafter"/>
</dbReference>
<evidence type="ECO:0000259" key="11">
    <source>
        <dbReference type="PROSITE" id="PS50011"/>
    </source>
</evidence>
<feature type="region of interest" description="Disordered" evidence="10">
    <location>
        <begin position="462"/>
        <end position="601"/>
    </location>
</feature>
<keyword evidence="5" id="KW-0547">Nucleotide-binding</keyword>
<dbReference type="FunFam" id="1.10.510.10:FF:000792">
    <property type="entry name" value="Non-specific serine/threonine protein kinase"/>
    <property type="match status" value="1"/>
</dbReference>
<dbReference type="GO" id="GO:0004674">
    <property type="term" value="F:protein serine/threonine kinase activity"/>
    <property type="evidence" value="ECO:0007669"/>
    <property type="project" value="UniProtKB-KW"/>
</dbReference>
<evidence type="ECO:0000313" key="13">
    <source>
        <dbReference type="EMBL" id="CAE7144927.1"/>
    </source>
</evidence>
<dbReference type="SUPFAM" id="SSF103243">
    <property type="entry name" value="KA1-like"/>
    <property type="match status" value="1"/>
</dbReference>
<evidence type="ECO:0000256" key="4">
    <source>
        <dbReference type="ARBA" id="ARBA00022679"/>
    </source>
</evidence>
<evidence type="ECO:0000256" key="7">
    <source>
        <dbReference type="ARBA" id="ARBA00022840"/>
    </source>
</evidence>
<dbReference type="GO" id="GO:0005737">
    <property type="term" value="C:cytoplasm"/>
    <property type="evidence" value="ECO:0007669"/>
    <property type="project" value="TreeGrafter"/>
</dbReference>
<evidence type="ECO:0000259" key="12">
    <source>
        <dbReference type="PROSITE" id="PS50032"/>
    </source>
</evidence>
<gene>
    <name evidence="13" type="ORF">RDB_LOCUS79543</name>
</gene>
<evidence type="ECO:0000256" key="5">
    <source>
        <dbReference type="ARBA" id="ARBA00022741"/>
    </source>
</evidence>
<feature type="domain" description="KA1" evidence="12">
    <location>
        <begin position="913"/>
        <end position="962"/>
    </location>
</feature>
<dbReference type="Gene3D" id="1.10.510.10">
    <property type="entry name" value="Transferase(Phosphotransferase) domain 1"/>
    <property type="match status" value="1"/>
</dbReference>
<dbReference type="SUPFAM" id="SSF56112">
    <property type="entry name" value="Protein kinase-like (PK-like)"/>
    <property type="match status" value="1"/>
</dbReference>